<organism evidence="2 3">
    <name type="scientific">Nelumbo nucifera</name>
    <name type="common">Sacred lotus</name>
    <dbReference type="NCBI Taxonomy" id="4432"/>
    <lineage>
        <taxon>Eukaryota</taxon>
        <taxon>Viridiplantae</taxon>
        <taxon>Streptophyta</taxon>
        <taxon>Embryophyta</taxon>
        <taxon>Tracheophyta</taxon>
        <taxon>Spermatophyta</taxon>
        <taxon>Magnoliopsida</taxon>
        <taxon>Proteales</taxon>
        <taxon>Nelumbonaceae</taxon>
        <taxon>Nelumbo</taxon>
    </lineage>
</organism>
<reference evidence="2 3" key="1">
    <citation type="journal article" date="2020" name="Mol. Biol. Evol.">
        <title>Distinct Expression and Methylation Patterns for Genes with Different Fates following a Single Whole-Genome Duplication in Flowering Plants.</title>
        <authorList>
            <person name="Shi T."/>
            <person name="Rahmani R.S."/>
            <person name="Gugger P.F."/>
            <person name="Wang M."/>
            <person name="Li H."/>
            <person name="Zhang Y."/>
            <person name="Li Z."/>
            <person name="Wang Q."/>
            <person name="Van de Peer Y."/>
            <person name="Marchal K."/>
            <person name="Chen J."/>
        </authorList>
    </citation>
    <scope>NUCLEOTIDE SEQUENCE [LARGE SCALE GENOMIC DNA]</scope>
    <source>
        <tissue evidence="2">Leaf</tissue>
    </source>
</reference>
<accession>A0A822XKH8</accession>
<name>A0A822XKH8_NELNU</name>
<dbReference type="Proteomes" id="UP000607653">
    <property type="component" value="Unassembled WGS sequence"/>
</dbReference>
<keyword evidence="3" id="KW-1185">Reference proteome</keyword>
<evidence type="ECO:0000313" key="2">
    <source>
        <dbReference type="EMBL" id="DAD20512.1"/>
    </source>
</evidence>
<dbReference type="AlphaFoldDB" id="A0A822XKH8"/>
<proteinExistence type="predicted"/>
<comment type="caution">
    <text evidence="2">The sequence shown here is derived from an EMBL/GenBank/DDBJ whole genome shotgun (WGS) entry which is preliminary data.</text>
</comment>
<dbReference type="EMBL" id="DUZY01000001">
    <property type="protein sequence ID" value="DAD20512.1"/>
    <property type="molecule type" value="Genomic_DNA"/>
</dbReference>
<gene>
    <name evidence="2" type="ORF">HUJ06_021975</name>
</gene>
<evidence type="ECO:0000256" key="1">
    <source>
        <dbReference type="SAM" id="MobiDB-lite"/>
    </source>
</evidence>
<feature type="region of interest" description="Disordered" evidence="1">
    <location>
        <begin position="1"/>
        <end position="23"/>
    </location>
</feature>
<sequence>MQVRHSEQGSDEGSEDRSGGRKRRCINTSCDLLAVVSGNSPAPMQQDPAELHS</sequence>
<evidence type="ECO:0000313" key="3">
    <source>
        <dbReference type="Proteomes" id="UP000607653"/>
    </source>
</evidence>
<protein>
    <submittedName>
        <fullName evidence="2">Uncharacterized protein</fullName>
    </submittedName>
</protein>